<dbReference type="InterPro" id="IPR015421">
    <property type="entry name" value="PyrdxlP-dep_Trfase_major"/>
</dbReference>
<evidence type="ECO:0000256" key="1">
    <source>
        <dbReference type="ARBA" id="ARBA00001933"/>
    </source>
</evidence>
<organism evidence="7 8">
    <name type="scientific">Chitinophaga rhizophila</name>
    <dbReference type="NCBI Taxonomy" id="2866212"/>
    <lineage>
        <taxon>Bacteria</taxon>
        <taxon>Pseudomonadati</taxon>
        <taxon>Bacteroidota</taxon>
        <taxon>Chitinophagia</taxon>
        <taxon>Chitinophagales</taxon>
        <taxon>Chitinophagaceae</taxon>
        <taxon>Chitinophaga</taxon>
    </lineage>
</organism>
<reference evidence="7 8" key="1">
    <citation type="submission" date="2021-08" db="EMBL/GenBank/DDBJ databases">
        <title>The genome sequence of Chitinophaga sp. B61.</title>
        <authorList>
            <person name="Zhang X."/>
        </authorList>
    </citation>
    <scope>NUCLEOTIDE SEQUENCE [LARGE SCALE GENOMIC DNA]</scope>
    <source>
        <strain evidence="7 8">B61</strain>
    </source>
</reference>
<dbReference type="CDD" id="cd00609">
    <property type="entry name" value="AAT_like"/>
    <property type="match status" value="1"/>
</dbReference>
<comment type="caution">
    <text evidence="7">The sequence shown here is derived from an EMBL/GenBank/DDBJ whole genome shotgun (WGS) entry which is preliminary data.</text>
</comment>
<evidence type="ECO:0000256" key="2">
    <source>
        <dbReference type="ARBA" id="ARBA00007441"/>
    </source>
</evidence>
<keyword evidence="4" id="KW-0808">Transferase</keyword>
<dbReference type="PANTHER" id="PTHR46383:SF1">
    <property type="entry name" value="ASPARTATE AMINOTRANSFERASE"/>
    <property type="match status" value="1"/>
</dbReference>
<accession>A0ABS7GIY8</accession>
<evidence type="ECO:0000313" key="8">
    <source>
        <dbReference type="Proteomes" id="UP000812961"/>
    </source>
</evidence>
<gene>
    <name evidence="7" type="ORF">K1Y79_22850</name>
</gene>
<dbReference type="InterPro" id="IPR050596">
    <property type="entry name" value="AspAT/PAT-like"/>
</dbReference>
<keyword evidence="3 7" id="KW-0032">Aminotransferase</keyword>
<dbReference type="Proteomes" id="UP000812961">
    <property type="component" value="Unassembled WGS sequence"/>
</dbReference>
<dbReference type="RefSeq" id="WP_220252517.1">
    <property type="nucleotide sequence ID" value="NZ_JAICCF010000004.1"/>
</dbReference>
<dbReference type="SUPFAM" id="SSF53383">
    <property type="entry name" value="PLP-dependent transferases"/>
    <property type="match status" value="1"/>
</dbReference>
<comment type="similarity">
    <text evidence="2">Belongs to the class-I pyridoxal-phosphate-dependent aminotransferase family.</text>
</comment>
<sequence length="480" mass="53987">MQYLSNDMYTRLIDAFTIAAYQQCDYLDLVNFNRDIYGEVINSGIVEDIFKPSYGYGAPDGSYELGKLVKALETERVRQYNEWLSKNYPSVASSVLTKGVDLETLAVGSGMGTTGVMGSLLKSIFDMERPRFPGRPDVVLCVPNYSVYDGIVNAHGGKSKYLLTKPENDFLPTVEEVAAAIDENTIALVLTYPNNPAQSTYEPENLQTLADIVKTCQEKKVYLIVDNIYQETIWDEEMLNPEIFCLTDSPDYLFKVFGASKDRPFFSGLRMGYMIGDPRIKQAYQYYASLFNNTHNNHTSLVFAMDLLFRKKMLDQTPLVADDIALMDTFLAGWNVKMDVQKVLDGILDNGLFEHYKRMVHHSNKVQADSMSKIVTAMQQLPLISEVVNGNIGNVIFAKANPALFGGSCDVLFRETLNGARLGILPGNVFGMPQENGQAWFRITTIHEPAEVIINRLEIMNDHFLRYAESNVAVMETNLQ</sequence>
<protein>
    <submittedName>
        <fullName evidence="7">Aminotransferase class I/II-fold pyridoxal phosphate-dependent enzyme</fullName>
    </submittedName>
</protein>
<dbReference type="EMBL" id="JAICCF010000004">
    <property type="protein sequence ID" value="MBW8687195.1"/>
    <property type="molecule type" value="Genomic_DNA"/>
</dbReference>
<dbReference type="InterPro" id="IPR015424">
    <property type="entry name" value="PyrdxlP-dep_Trfase"/>
</dbReference>
<keyword evidence="8" id="KW-1185">Reference proteome</keyword>
<evidence type="ECO:0000259" key="6">
    <source>
        <dbReference type="Pfam" id="PF00155"/>
    </source>
</evidence>
<evidence type="ECO:0000256" key="3">
    <source>
        <dbReference type="ARBA" id="ARBA00022576"/>
    </source>
</evidence>
<feature type="domain" description="Aminotransferase class I/classII large" evidence="6">
    <location>
        <begin position="137"/>
        <end position="292"/>
    </location>
</feature>
<name>A0ABS7GIY8_9BACT</name>
<evidence type="ECO:0000256" key="5">
    <source>
        <dbReference type="ARBA" id="ARBA00022898"/>
    </source>
</evidence>
<dbReference type="Gene3D" id="3.40.640.10">
    <property type="entry name" value="Type I PLP-dependent aspartate aminotransferase-like (Major domain)"/>
    <property type="match status" value="1"/>
</dbReference>
<comment type="cofactor">
    <cofactor evidence="1">
        <name>pyridoxal 5'-phosphate</name>
        <dbReference type="ChEBI" id="CHEBI:597326"/>
    </cofactor>
</comment>
<proteinExistence type="inferred from homology"/>
<evidence type="ECO:0000313" key="7">
    <source>
        <dbReference type="EMBL" id="MBW8687195.1"/>
    </source>
</evidence>
<keyword evidence="5" id="KW-0663">Pyridoxal phosphate</keyword>
<dbReference type="InterPro" id="IPR004839">
    <property type="entry name" value="Aminotransferase_I/II_large"/>
</dbReference>
<dbReference type="PANTHER" id="PTHR46383">
    <property type="entry name" value="ASPARTATE AMINOTRANSFERASE"/>
    <property type="match status" value="1"/>
</dbReference>
<dbReference type="GO" id="GO:0008483">
    <property type="term" value="F:transaminase activity"/>
    <property type="evidence" value="ECO:0007669"/>
    <property type="project" value="UniProtKB-KW"/>
</dbReference>
<evidence type="ECO:0000256" key="4">
    <source>
        <dbReference type="ARBA" id="ARBA00022679"/>
    </source>
</evidence>
<dbReference type="Pfam" id="PF00155">
    <property type="entry name" value="Aminotran_1_2"/>
    <property type="match status" value="1"/>
</dbReference>